<keyword evidence="2" id="KW-1185">Reference proteome</keyword>
<evidence type="ECO:0000313" key="1">
    <source>
        <dbReference type="EMBL" id="CAL1273240.1"/>
    </source>
</evidence>
<evidence type="ECO:0000313" key="2">
    <source>
        <dbReference type="Proteomes" id="UP001497382"/>
    </source>
</evidence>
<dbReference type="Proteomes" id="UP001497382">
    <property type="component" value="Unassembled WGS sequence"/>
</dbReference>
<comment type="caution">
    <text evidence="1">The sequence shown here is derived from an EMBL/GenBank/DDBJ whole genome shotgun (WGS) entry which is preliminary data.</text>
</comment>
<dbReference type="EMBL" id="CAXIEN010000066">
    <property type="protein sequence ID" value="CAL1273240.1"/>
    <property type="molecule type" value="Genomic_DNA"/>
</dbReference>
<dbReference type="AlphaFoldDB" id="A0AAV1ZNJ2"/>
<protein>
    <submittedName>
        <fullName evidence="1">Uncharacterized protein</fullName>
    </submittedName>
</protein>
<organism evidence="1 2">
    <name type="scientific">Larinioides sclopetarius</name>
    <dbReference type="NCBI Taxonomy" id="280406"/>
    <lineage>
        <taxon>Eukaryota</taxon>
        <taxon>Metazoa</taxon>
        <taxon>Ecdysozoa</taxon>
        <taxon>Arthropoda</taxon>
        <taxon>Chelicerata</taxon>
        <taxon>Arachnida</taxon>
        <taxon>Araneae</taxon>
        <taxon>Araneomorphae</taxon>
        <taxon>Entelegynae</taxon>
        <taxon>Araneoidea</taxon>
        <taxon>Araneidae</taxon>
        <taxon>Larinioides</taxon>
    </lineage>
</organism>
<name>A0AAV1ZNJ2_9ARAC</name>
<sequence length="199" mass="23952">MLTKLLSRFLETPIDLFMYLLVRFEMFFWKYFSAFNMPSLGLATFHMNEIYKIFHRLWIKTHVCLNETRRKFSEYLEIFELAANSLRNHENFRSYIHRTACISFRRRQRQENDFMNEAQAAIRNMKSLAEAVSRIYENELVDVSLTLVICYRMWLTKLSVLRLFAANCMLDAQNRRTGLIQRILRHHANSEYQMSLSPL</sequence>
<accession>A0AAV1ZNJ2</accession>
<reference evidence="1 2" key="1">
    <citation type="submission" date="2024-04" db="EMBL/GenBank/DDBJ databases">
        <authorList>
            <person name="Rising A."/>
            <person name="Reimegard J."/>
            <person name="Sonavane S."/>
            <person name="Akerstrom W."/>
            <person name="Nylinder S."/>
            <person name="Hedman E."/>
            <person name="Kallberg Y."/>
        </authorList>
    </citation>
    <scope>NUCLEOTIDE SEQUENCE [LARGE SCALE GENOMIC DNA]</scope>
</reference>
<proteinExistence type="predicted"/>
<gene>
    <name evidence="1" type="ORF">LARSCL_LOCUS6784</name>
</gene>